<keyword evidence="1" id="KW-0812">Transmembrane</keyword>
<dbReference type="Proteomes" id="UP000184452">
    <property type="component" value="Unassembled WGS sequence"/>
</dbReference>
<evidence type="ECO:0000313" key="2">
    <source>
        <dbReference type="EMBL" id="SHK96153.1"/>
    </source>
</evidence>
<feature type="transmembrane region" description="Helical" evidence="1">
    <location>
        <begin position="80"/>
        <end position="103"/>
    </location>
</feature>
<protein>
    <submittedName>
        <fullName evidence="2">Uncharacterized protein</fullName>
    </submittedName>
</protein>
<dbReference type="AlphaFoldDB" id="A0A1M6WQZ4"/>
<keyword evidence="1" id="KW-0472">Membrane</keyword>
<organism evidence="2 3">
    <name type="scientific">Nocardiopsis flavescens</name>
    <dbReference type="NCBI Taxonomy" id="758803"/>
    <lineage>
        <taxon>Bacteria</taxon>
        <taxon>Bacillati</taxon>
        <taxon>Actinomycetota</taxon>
        <taxon>Actinomycetes</taxon>
        <taxon>Streptosporangiales</taxon>
        <taxon>Nocardiopsidaceae</taxon>
        <taxon>Nocardiopsis</taxon>
    </lineage>
</organism>
<keyword evidence="1" id="KW-1133">Transmembrane helix</keyword>
<gene>
    <name evidence="2" type="ORF">SAMN05421803_1499</name>
</gene>
<feature type="transmembrane region" description="Helical" evidence="1">
    <location>
        <begin position="50"/>
        <end position="68"/>
    </location>
</feature>
<name>A0A1M6WQZ4_9ACTN</name>
<proteinExistence type="predicted"/>
<evidence type="ECO:0000256" key="1">
    <source>
        <dbReference type="SAM" id="Phobius"/>
    </source>
</evidence>
<evidence type="ECO:0000313" key="3">
    <source>
        <dbReference type="Proteomes" id="UP000184452"/>
    </source>
</evidence>
<reference evidence="2 3" key="1">
    <citation type="submission" date="2016-11" db="EMBL/GenBank/DDBJ databases">
        <authorList>
            <person name="Jaros S."/>
            <person name="Januszkiewicz K."/>
            <person name="Wedrychowicz H."/>
        </authorList>
    </citation>
    <scope>NUCLEOTIDE SEQUENCE [LARGE SCALE GENOMIC DNA]</scope>
    <source>
        <strain evidence="2 3">CGMCC 4.5723</strain>
    </source>
</reference>
<keyword evidence="3" id="KW-1185">Reference proteome</keyword>
<dbReference type="STRING" id="758803.SAMN05421803_1499"/>
<sequence length="112" mass="12112">MVPGSIYSSDMDTLPTLWVLADTGPAPAYLSLADSSGVDTGGLAEFLRGFFGPIFLVIVSIVAIFFLFTREITRFMQFLILAIFIAIVFYVPSIIEVIAVALARAMGVNTTQ</sequence>
<dbReference type="EMBL" id="FQZK01000049">
    <property type="protein sequence ID" value="SHK96153.1"/>
    <property type="molecule type" value="Genomic_DNA"/>
</dbReference>
<accession>A0A1M6WQZ4</accession>